<sequence length="284" mass="31031">MVSPKTIVAVLAHNEERRIARCLASLPLGEPDIEVHAVVNGSSDRTAQIARGFEGVTVHEYPQGGKARSWNRFALDTPGIEGDVFVFVDGDAEVLPGSVAVLGKALADHPGANAAAGLPRNGRNAEAYRAQMIASRGLFGDLYALSGDFIRRMRLADIRLPEDLVGDDGLLGALAKTDLANEDNWRDERVVPCPDAGFLCEPTALLSPATLAVQYKRMINYSVRHFQNRMISKIMRGEGPTALPPRLSALYPAWLPQFSPRRHPQLWWFDRRALARMARAASAG</sequence>
<feature type="domain" description="Glycosyltransferase 2-like" evidence="2">
    <location>
        <begin position="8"/>
        <end position="132"/>
    </location>
</feature>
<dbReference type="InterPro" id="IPR001173">
    <property type="entry name" value="Glyco_trans_2-like"/>
</dbReference>
<name>A0AAJ5X4S1_9SPHN</name>
<evidence type="ECO:0000313" key="4">
    <source>
        <dbReference type="Proteomes" id="UP001218362"/>
    </source>
</evidence>
<dbReference type="EC" id="2.4.-.-" evidence="3"/>
<dbReference type="EMBL" id="CP119316">
    <property type="protein sequence ID" value="WEK46010.1"/>
    <property type="molecule type" value="Genomic_DNA"/>
</dbReference>
<dbReference type="PANTHER" id="PTHR43630:SF2">
    <property type="entry name" value="GLYCOSYLTRANSFERASE"/>
    <property type="match status" value="1"/>
</dbReference>
<organism evidence="3 4">
    <name type="scientific">Candidatus Andeanibacterium colombiense</name>
    <dbReference type="NCBI Taxonomy" id="3121345"/>
    <lineage>
        <taxon>Bacteria</taxon>
        <taxon>Pseudomonadati</taxon>
        <taxon>Pseudomonadota</taxon>
        <taxon>Alphaproteobacteria</taxon>
        <taxon>Sphingomonadales</taxon>
        <taxon>Sphingomonadaceae</taxon>
        <taxon>Candidatus Andeanibacterium</taxon>
    </lineage>
</organism>
<dbReference type="GO" id="GO:0016757">
    <property type="term" value="F:glycosyltransferase activity"/>
    <property type="evidence" value="ECO:0007669"/>
    <property type="project" value="UniProtKB-KW"/>
</dbReference>
<dbReference type="KEGG" id="acob:P0Y56_13370"/>
<comment type="similarity">
    <text evidence="1">Belongs to the glycosyltransferase 2 family. WaaE/KdtX subfamily.</text>
</comment>
<dbReference type="AlphaFoldDB" id="A0AAJ5X4S1"/>
<evidence type="ECO:0000259" key="2">
    <source>
        <dbReference type="Pfam" id="PF00535"/>
    </source>
</evidence>
<protein>
    <submittedName>
        <fullName evidence="3">Glycosyltransferase</fullName>
        <ecNumber evidence="3">2.4.-.-</ecNumber>
    </submittedName>
</protein>
<evidence type="ECO:0000313" key="3">
    <source>
        <dbReference type="EMBL" id="WEK46010.1"/>
    </source>
</evidence>
<accession>A0AAJ5X4S1</accession>
<dbReference type="PANTHER" id="PTHR43630">
    <property type="entry name" value="POLY-BETA-1,6-N-ACETYL-D-GLUCOSAMINE SYNTHASE"/>
    <property type="match status" value="1"/>
</dbReference>
<dbReference type="InterPro" id="IPR029044">
    <property type="entry name" value="Nucleotide-diphossugar_trans"/>
</dbReference>
<keyword evidence="3" id="KW-0808">Transferase</keyword>
<gene>
    <name evidence="3" type="ORF">P0Y56_13370</name>
</gene>
<reference evidence="3" key="1">
    <citation type="submission" date="2023-03" db="EMBL/GenBank/DDBJ databases">
        <title>Andean soil-derived lignocellulolytic bacterial consortium as a source of novel taxa and putative plastic-active enzymes.</title>
        <authorList>
            <person name="Diaz-Garcia L."/>
            <person name="Chuvochina M."/>
            <person name="Feuerriegel G."/>
            <person name="Bunk B."/>
            <person name="Sproer C."/>
            <person name="Streit W.R."/>
            <person name="Rodriguez L.M."/>
            <person name="Overmann J."/>
            <person name="Jimenez D.J."/>
        </authorList>
    </citation>
    <scope>NUCLEOTIDE SEQUENCE</scope>
    <source>
        <strain evidence="3">MAG 26</strain>
    </source>
</reference>
<dbReference type="Proteomes" id="UP001218362">
    <property type="component" value="Chromosome"/>
</dbReference>
<dbReference type="Pfam" id="PF00535">
    <property type="entry name" value="Glycos_transf_2"/>
    <property type="match status" value="1"/>
</dbReference>
<keyword evidence="3" id="KW-0328">Glycosyltransferase</keyword>
<evidence type="ECO:0000256" key="1">
    <source>
        <dbReference type="ARBA" id="ARBA00038494"/>
    </source>
</evidence>
<dbReference type="SUPFAM" id="SSF53448">
    <property type="entry name" value="Nucleotide-diphospho-sugar transferases"/>
    <property type="match status" value="1"/>
</dbReference>
<dbReference type="Gene3D" id="3.90.550.10">
    <property type="entry name" value="Spore Coat Polysaccharide Biosynthesis Protein SpsA, Chain A"/>
    <property type="match status" value="1"/>
</dbReference>
<proteinExistence type="inferred from homology"/>